<feature type="domain" description="Helicase C-terminal" evidence="2">
    <location>
        <begin position="500"/>
        <end position="653"/>
    </location>
</feature>
<proteinExistence type="predicted"/>
<dbReference type="Proteomes" id="UP000186817">
    <property type="component" value="Unassembled WGS sequence"/>
</dbReference>
<evidence type="ECO:0000259" key="2">
    <source>
        <dbReference type="PROSITE" id="PS51194"/>
    </source>
</evidence>
<keyword evidence="3" id="KW-0378">Hydrolase</keyword>
<dbReference type="GO" id="GO:0004386">
    <property type="term" value="F:helicase activity"/>
    <property type="evidence" value="ECO:0007669"/>
    <property type="project" value="UniProtKB-KW"/>
</dbReference>
<dbReference type="InterPro" id="IPR027417">
    <property type="entry name" value="P-loop_NTPase"/>
</dbReference>
<evidence type="ECO:0000256" key="1">
    <source>
        <dbReference type="SAM" id="MobiDB-lite"/>
    </source>
</evidence>
<dbReference type="SMART" id="SM00490">
    <property type="entry name" value="HELICc"/>
    <property type="match status" value="1"/>
</dbReference>
<evidence type="ECO:0000313" key="4">
    <source>
        <dbReference type="Proteomes" id="UP000186817"/>
    </source>
</evidence>
<feature type="region of interest" description="Disordered" evidence="1">
    <location>
        <begin position="127"/>
        <end position="181"/>
    </location>
</feature>
<evidence type="ECO:0000313" key="3">
    <source>
        <dbReference type="EMBL" id="OLQ12172.1"/>
    </source>
</evidence>
<dbReference type="SUPFAM" id="SSF52540">
    <property type="entry name" value="P-loop containing nucleoside triphosphate hydrolases"/>
    <property type="match status" value="1"/>
</dbReference>
<keyword evidence="3" id="KW-0547">Nucleotide-binding</keyword>
<sequence length="668" mass="74462">MPVGVMAEPQLALVSAAEPERASAAESVDELEHRKQVRVKLISALCKDTKLKTTVVRKKRFTRASASKACQKGIKMNMAVLKHVAVAWAKHRLAERCCEHKDSELQNLRELARILEKYSAELAEGAGQSSAQAKHGSELCSDGVGVGPMETEPVTAPAAAMQTRPEAPPPSPPDTESSVVTELEAELGRFDPLRIFEGIGDRISGKKDEMHPDVQRVLASEGAMTESHMALFEVFCRTVVISATTAPGLRVKMHQKLLGEEAEQQFFKSIEELRKLKFNWSSIYDLQSHAKPPFDQTWKQWVSFAHYKEDAAAWAEYRGSGSSVVVAGGCAVLRLPADRAADLRYAGSVVTVLEVDDIGNKVVVRLEEGHTWVSKDAVQMVPQAPPPSPPDTESSVVTELEAELGRFDPLRIFEGIGDRISAKKDEMHPDFFKNIEELRKLKFKWSSIYDLQSHAKPPFDQTWKQWVSFAHYKEGPVSREDILQEVVVFEQGTWEERDKAKQELLYAHLREVLASDEHKILVFVSRKNLADTLSKRLQSEGFKANVMHGGKSQESRLNTLEDFRTGKTKLLVTTDVMGRGLDIPGISHVVIFDMGDIDDYVHRIGRTARGPYGKGHALTFFEYDKKWPNLPRQLLQVLETSGQEVPRDLKALAVGSGRAGRVAKGGWR</sequence>
<dbReference type="Gene3D" id="3.40.50.300">
    <property type="entry name" value="P-loop containing nucleotide triphosphate hydrolases"/>
    <property type="match status" value="1"/>
</dbReference>
<keyword evidence="4" id="KW-1185">Reference proteome</keyword>
<accession>A0A1Q9EXR9</accession>
<dbReference type="PANTHER" id="PTHR47958">
    <property type="entry name" value="ATP-DEPENDENT RNA HELICASE DBP3"/>
    <property type="match status" value="1"/>
</dbReference>
<dbReference type="AlphaFoldDB" id="A0A1Q9EXR9"/>
<name>A0A1Q9EXR9_SYMMI</name>
<keyword evidence="3" id="KW-0347">Helicase</keyword>
<dbReference type="Pfam" id="PF00271">
    <property type="entry name" value="Helicase_C"/>
    <property type="match status" value="1"/>
</dbReference>
<gene>
    <name evidence="3" type="primary">DED1</name>
    <name evidence="3" type="ORF">AK812_SmicGene3925</name>
</gene>
<keyword evidence="3" id="KW-0067">ATP-binding</keyword>
<dbReference type="OrthoDB" id="434307at2759"/>
<reference evidence="3 4" key="1">
    <citation type="submission" date="2016-02" db="EMBL/GenBank/DDBJ databases">
        <title>Genome analysis of coral dinoflagellate symbionts highlights evolutionary adaptations to a symbiotic lifestyle.</title>
        <authorList>
            <person name="Aranda M."/>
            <person name="Li Y."/>
            <person name="Liew Y.J."/>
            <person name="Baumgarten S."/>
            <person name="Simakov O."/>
            <person name="Wilson M."/>
            <person name="Piel J."/>
            <person name="Ashoor H."/>
            <person name="Bougouffa S."/>
            <person name="Bajic V.B."/>
            <person name="Ryu T."/>
            <person name="Ravasi T."/>
            <person name="Bayer T."/>
            <person name="Micklem G."/>
            <person name="Kim H."/>
            <person name="Bhak J."/>
            <person name="Lajeunesse T.C."/>
            <person name="Voolstra C.R."/>
        </authorList>
    </citation>
    <scope>NUCLEOTIDE SEQUENCE [LARGE SCALE GENOMIC DNA]</scope>
    <source>
        <strain evidence="3 4">CCMP2467</strain>
    </source>
</reference>
<comment type="caution">
    <text evidence="3">The sequence shown here is derived from an EMBL/GenBank/DDBJ whole genome shotgun (WGS) entry which is preliminary data.</text>
</comment>
<dbReference type="PROSITE" id="PS51194">
    <property type="entry name" value="HELICASE_CTER"/>
    <property type="match status" value="1"/>
</dbReference>
<protein>
    <submittedName>
        <fullName evidence="3">ATP-dependent RNA helicase DED1</fullName>
    </submittedName>
</protein>
<dbReference type="InterPro" id="IPR001650">
    <property type="entry name" value="Helicase_C-like"/>
</dbReference>
<organism evidence="3 4">
    <name type="scientific">Symbiodinium microadriaticum</name>
    <name type="common">Dinoflagellate</name>
    <name type="synonym">Zooxanthella microadriatica</name>
    <dbReference type="NCBI Taxonomy" id="2951"/>
    <lineage>
        <taxon>Eukaryota</taxon>
        <taxon>Sar</taxon>
        <taxon>Alveolata</taxon>
        <taxon>Dinophyceae</taxon>
        <taxon>Suessiales</taxon>
        <taxon>Symbiodiniaceae</taxon>
        <taxon>Symbiodinium</taxon>
    </lineage>
</organism>
<dbReference type="CDD" id="cd18787">
    <property type="entry name" value="SF2_C_DEAD"/>
    <property type="match status" value="1"/>
</dbReference>
<dbReference type="EMBL" id="LSRX01000048">
    <property type="protein sequence ID" value="OLQ12172.1"/>
    <property type="molecule type" value="Genomic_DNA"/>
</dbReference>